<accession>A0A1G1ZNX0</accession>
<evidence type="ECO:0000313" key="4">
    <source>
        <dbReference type="EMBL" id="OGY65430.1"/>
    </source>
</evidence>
<sequence>MSTLKTILVVEDDAALQRAILFKLQKEGFKVLAASCAEEARIILESTKPDLIWLDMLLPGMGGLQFLELLRKKPEYKAIPVIVVSVSYSRERIKKAFELDIIDYIVKSQHELKDIVEKVKKYLITGSRNG</sequence>
<dbReference type="Pfam" id="PF00072">
    <property type="entry name" value="Response_reg"/>
    <property type="match status" value="1"/>
</dbReference>
<dbReference type="CDD" id="cd00156">
    <property type="entry name" value="REC"/>
    <property type="match status" value="1"/>
</dbReference>
<dbReference type="EMBL" id="MHJJ01000010">
    <property type="protein sequence ID" value="OGY65430.1"/>
    <property type="molecule type" value="Genomic_DNA"/>
</dbReference>
<dbReference type="Proteomes" id="UP000177942">
    <property type="component" value="Unassembled WGS sequence"/>
</dbReference>
<feature type="modified residue" description="4-aspartylphosphate" evidence="2">
    <location>
        <position position="55"/>
    </location>
</feature>
<dbReference type="InterPro" id="IPR001789">
    <property type="entry name" value="Sig_transdc_resp-reg_receiver"/>
</dbReference>
<evidence type="ECO:0000313" key="5">
    <source>
        <dbReference type="Proteomes" id="UP000177942"/>
    </source>
</evidence>
<dbReference type="InterPro" id="IPR050595">
    <property type="entry name" value="Bact_response_regulator"/>
</dbReference>
<organism evidence="4 5">
    <name type="scientific">Candidatus Harrisonbacteria bacterium RIFCSPLOWO2_01_FULL_44_18</name>
    <dbReference type="NCBI Taxonomy" id="1798407"/>
    <lineage>
        <taxon>Bacteria</taxon>
        <taxon>Candidatus Harrisoniibacteriota</taxon>
    </lineage>
</organism>
<dbReference type="PANTHER" id="PTHR44591">
    <property type="entry name" value="STRESS RESPONSE REGULATOR PROTEIN 1"/>
    <property type="match status" value="1"/>
</dbReference>
<evidence type="ECO:0000256" key="1">
    <source>
        <dbReference type="ARBA" id="ARBA00022553"/>
    </source>
</evidence>
<dbReference type="STRING" id="1798407.A3A16_03195"/>
<dbReference type="InterPro" id="IPR011006">
    <property type="entry name" value="CheY-like_superfamily"/>
</dbReference>
<evidence type="ECO:0000259" key="3">
    <source>
        <dbReference type="PROSITE" id="PS50110"/>
    </source>
</evidence>
<dbReference type="AlphaFoldDB" id="A0A1G1ZNX0"/>
<proteinExistence type="predicted"/>
<gene>
    <name evidence="4" type="ORF">A3A16_03195</name>
</gene>
<reference evidence="4 5" key="1">
    <citation type="journal article" date="2016" name="Nat. Commun.">
        <title>Thousands of microbial genomes shed light on interconnected biogeochemical processes in an aquifer system.</title>
        <authorList>
            <person name="Anantharaman K."/>
            <person name="Brown C.T."/>
            <person name="Hug L.A."/>
            <person name="Sharon I."/>
            <person name="Castelle C.J."/>
            <person name="Probst A.J."/>
            <person name="Thomas B.C."/>
            <person name="Singh A."/>
            <person name="Wilkins M.J."/>
            <person name="Karaoz U."/>
            <person name="Brodie E.L."/>
            <person name="Williams K.H."/>
            <person name="Hubbard S.S."/>
            <person name="Banfield J.F."/>
        </authorList>
    </citation>
    <scope>NUCLEOTIDE SEQUENCE [LARGE SCALE GENOMIC DNA]</scope>
</reference>
<protein>
    <recommendedName>
        <fullName evidence="3">Response regulatory domain-containing protein</fullName>
    </recommendedName>
</protein>
<dbReference type="Gene3D" id="3.40.50.2300">
    <property type="match status" value="1"/>
</dbReference>
<dbReference type="GO" id="GO:0000160">
    <property type="term" value="P:phosphorelay signal transduction system"/>
    <property type="evidence" value="ECO:0007669"/>
    <property type="project" value="InterPro"/>
</dbReference>
<feature type="domain" description="Response regulatory" evidence="3">
    <location>
        <begin position="6"/>
        <end position="122"/>
    </location>
</feature>
<dbReference type="PANTHER" id="PTHR44591:SF3">
    <property type="entry name" value="RESPONSE REGULATORY DOMAIN-CONTAINING PROTEIN"/>
    <property type="match status" value="1"/>
</dbReference>
<dbReference type="SUPFAM" id="SSF52172">
    <property type="entry name" value="CheY-like"/>
    <property type="match status" value="1"/>
</dbReference>
<evidence type="ECO:0000256" key="2">
    <source>
        <dbReference type="PROSITE-ProRule" id="PRU00169"/>
    </source>
</evidence>
<dbReference type="PROSITE" id="PS50110">
    <property type="entry name" value="RESPONSE_REGULATORY"/>
    <property type="match status" value="1"/>
</dbReference>
<comment type="caution">
    <text evidence="4">The sequence shown here is derived from an EMBL/GenBank/DDBJ whole genome shotgun (WGS) entry which is preliminary data.</text>
</comment>
<name>A0A1G1ZNX0_9BACT</name>
<keyword evidence="1 2" id="KW-0597">Phosphoprotein</keyword>
<dbReference type="SMART" id="SM00448">
    <property type="entry name" value="REC"/>
    <property type="match status" value="1"/>
</dbReference>